<evidence type="ECO:0000256" key="1">
    <source>
        <dbReference type="SAM" id="Phobius"/>
    </source>
</evidence>
<keyword evidence="1" id="KW-0472">Membrane</keyword>
<dbReference type="AlphaFoldDB" id="A0A9E3LSK2"/>
<accession>A0A9E3LSK2</accession>
<keyword evidence="1" id="KW-1133">Transmembrane helix</keyword>
<protein>
    <submittedName>
        <fullName evidence="2">Uncharacterized protein</fullName>
    </submittedName>
</protein>
<keyword evidence="1" id="KW-0812">Transmembrane</keyword>
<evidence type="ECO:0000313" key="2">
    <source>
        <dbReference type="EMBL" id="MBW4431608.1"/>
    </source>
</evidence>
<reference evidence="2" key="1">
    <citation type="submission" date="2021-05" db="EMBL/GenBank/DDBJ databases">
        <authorList>
            <person name="Pietrasiak N."/>
            <person name="Ward R."/>
            <person name="Stajich J.E."/>
            <person name="Kurbessoian T."/>
        </authorList>
    </citation>
    <scope>NUCLEOTIDE SEQUENCE</scope>
    <source>
        <strain evidence="2">HA4357-MV3</strain>
    </source>
</reference>
<feature type="transmembrane region" description="Helical" evidence="1">
    <location>
        <begin position="56"/>
        <end position="76"/>
    </location>
</feature>
<proteinExistence type="predicted"/>
<comment type="caution">
    <text evidence="2">The sequence shown here is derived from an EMBL/GenBank/DDBJ whole genome shotgun (WGS) entry which is preliminary data.</text>
</comment>
<feature type="transmembrane region" description="Helical" evidence="1">
    <location>
        <begin position="26"/>
        <end position="49"/>
    </location>
</feature>
<evidence type="ECO:0000313" key="3">
    <source>
        <dbReference type="Proteomes" id="UP000813215"/>
    </source>
</evidence>
<reference evidence="2" key="2">
    <citation type="journal article" date="2022" name="Microbiol. Resour. Announc.">
        <title>Metagenome Sequencing to Explore Phylogenomics of Terrestrial Cyanobacteria.</title>
        <authorList>
            <person name="Ward R.D."/>
            <person name="Stajich J.E."/>
            <person name="Johansen J.R."/>
            <person name="Huntemann M."/>
            <person name="Clum A."/>
            <person name="Foster B."/>
            <person name="Foster B."/>
            <person name="Roux S."/>
            <person name="Palaniappan K."/>
            <person name="Varghese N."/>
            <person name="Mukherjee S."/>
            <person name="Reddy T.B.K."/>
            <person name="Daum C."/>
            <person name="Copeland A."/>
            <person name="Chen I.A."/>
            <person name="Ivanova N.N."/>
            <person name="Kyrpides N.C."/>
            <person name="Shapiro N."/>
            <person name="Eloe-Fadrosh E.A."/>
            <person name="Pietrasiak N."/>
        </authorList>
    </citation>
    <scope>NUCLEOTIDE SEQUENCE</scope>
    <source>
        <strain evidence="2">HA4357-MV3</strain>
    </source>
</reference>
<sequence>MLIKQDAELTENSKENIGTPLQTDCWIYRIVVSALALTLISSIGGAVWLKSQDKDIPEILIALGTGSLGGLAGFLAPTPAKK</sequence>
<dbReference type="Proteomes" id="UP000813215">
    <property type="component" value="Unassembled WGS sequence"/>
</dbReference>
<gene>
    <name evidence="2" type="ORF">KME28_07730</name>
</gene>
<organism evidence="2 3">
    <name type="scientific">Pelatocladus maniniholoensis HA4357-MV3</name>
    <dbReference type="NCBI Taxonomy" id="1117104"/>
    <lineage>
        <taxon>Bacteria</taxon>
        <taxon>Bacillati</taxon>
        <taxon>Cyanobacteriota</taxon>
        <taxon>Cyanophyceae</taxon>
        <taxon>Nostocales</taxon>
        <taxon>Nostocaceae</taxon>
        <taxon>Pelatocladus</taxon>
    </lineage>
</organism>
<name>A0A9E3LSK2_9NOST</name>
<dbReference type="EMBL" id="JAHHHW010000072">
    <property type="protein sequence ID" value="MBW4431608.1"/>
    <property type="molecule type" value="Genomic_DNA"/>
</dbReference>